<evidence type="ECO:0000313" key="1">
    <source>
        <dbReference type="EMBL" id="CAF3568971.1"/>
    </source>
</evidence>
<protein>
    <submittedName>
        <fullName evidence="1">Uncharacterized protein</fullName>
    </submittedName>
</protein>
<organism evidence="1 2">
    <name type="scientific">Rotaria socialis</name>
    <dbReference type="NCBI Taxonomy" id="392032"/>
    <lineage>
        <taxon>Eukaryota</taxon>
        <taxon>Metazoa</taxon>
        <taxon>Spiralia</taxon>
        <taxon>Gnathifera</taxon>
        <taxon>Rotifera</taxon>
        <taxon>Eurotatoria</taxon>
        <taxon>Bdelloidea</taxon>
        <taxon>Philodinida</taxon>
        <taxon>Philodinidae</taxon>
        <taxon>Rotaria</taxon>
    </lineage>
</organism>
<comment type="caution">
    <text evidence="1">The sequence shown here is derived from an EMBL/GenBank/DDBJ whole genome shotgun (WGS) entry which is preliminary data.</text>
</comment>
<gene>
    <name evidence="1" type="ORF">GRG538_LOCUS21117</name>
</gene>
<dbReference type="Proteomes" id="UP000663872">
    <property type="component" value="Unassembled WGS sequence"/>
</dbReference>
<evidence type="ECO:0000313" key="2">
    <source>
        <dbReference type="Proteomes" id="UP000663872"/>
    </source>
</evidence>
<dbReference type="EMBL" id="CAJNYT010003482">
    <property type="protein sequence ID" value="CAF3568971.1"/>
    <property type="molecule type" value="Genomic_DNA"/>
</dbReference>
<reference evidence="1" key="1">
    <citation type="submission" date="2021-02" db="EMBL/GenBank/DDBJ databases">
        <authorList>
            <person name="Nowell W R."/>
        </authorList>
    </citation>
    <scope>NUCLEOTIDE SEQUENCE</scope>
</reference>
<sequence length="203" mass="23786">MEELMDLINNCTFKYDVDALSRVAAWGDSMKQKNYDYRQDGLLSCLLGKSVQHAHRFAPFIQTLEYRFDLCVKYSDRFERFPSSGKTGHDFVEHIEGIFQESFHEQTRVDKQLRQFFISDQLVVRAIDLVSGLLQQIKILLDDTIAPIWAASQARPLIVLPINDDRSFDTEKHEKKKKKKILVCMLTTETYYHCFIYSPLCIY</sequence>
<accession>A0A818LI28</accession>
<proteinExistence type="predicted"/>
<name>A0A818LI28_9BILA</name>
<dbReference type="AlphaFoldDB" id="A0A818LI28"/>